<dbReference type="EMBL" id="VOFY01000023">
    <property type="protein sequence ID" value="KAA8579909.1"/>
    <property type="molecule type" value="Genomic_DNA"/>
</dbReference>
<evidence type="ECO:0000313" key="1">
    <source>
        <dbReference type="EMBL" id="KAA8579909.1"/>
    </source>
</evidence>
<dbReference type="AlphaFoldDB" id="A0A5J5CHF3"/>
<dbReference type="InterPro" id="IPR027749">
    <property type="entry name" value="TTLL12"/>
</dbReference>
<dbReference type="PANTHER" id="PTHR46088">
    <property type="entry name" value="TUBULIN--TYROSINE LIGASE-LIKE PROTEIN 12"/>
    <property type="match status" value="1"/>
</dbReference>
<gene>
    <name evidence="1" type="ORF">FQN60_005444</name>
</gene>
<keyword evidence="2" id="KW-1185">Reference proteome</keyword>
<proteinExistence type="predicted"/>
<protein>
    <submittedName>
        <fullName evidence="1">Uncharacterized protein</fullName>
    </submittedName>
</protein>
<reference evidence="1 2" key="1">
    <citation type="submission" date="2019-08" db="EMBL/GenBank/DDBJ databases">
        <title>A chromosome-level genome assembly, high-density linkage maps, and genome scans reveal the genomic architecture of hybrid incompatibilities underlying speciation via character displacement in darters (Percidae: Etheostominae).</title>
        <authorList>
            <person name="Moran R.L."/>
            <person name="Catchen J.M."/>
            <person name="Fuller R.C."/>
        </authorList>
    </citation>
    <scope>NUCLEOTIDE SEQUENCE [LARGE SCALE GENOMIC DNA]</scope>
    <source>
        <strain evidence="1">EspeVRDwgs_2016</strain>
        <tissue evidence="1">Muscle</tissue>
    </source>
</reference>
<dbReference type="GO" id="GO:0005737">
    <property type="term" value="C:cytoplasm"/>
    <property type="evidence" value="ECO:0007669"/>
    <property type="project" value="TreeGrafter"/>
</dbReference>
<comment type="caution">
    <text evidence="1">The sequence shown here is derived from an EMBL/GenBank/DDBJ whole genome shotgun (WGS) entry which is preliminary data.</text>
</comment>
<evidence type="ECO:0000313" key="2">
    <source>
        <dbReference type="Proteomes" id="UP000327493"/>
    </source>
</evidence>
<sequence length="99" mass="11643">MELIDLQCNSELKVKFREVHYDEFIPMFEKQYPQYPWKEVEAEIFCAFKELFQAASSRPAPNGIGSYPSSRAIYAVDLMLKWSTGQNGEHLFFERKKGR</sequence>
<name>A0A5J5CHF3_9PERO</name>
<dbReference type="Pfam" id="PF03133">
    <property type="entry name" value="TTL"/>
    <property type="match status" value="1"/>
</dbReference>
<organism evidence="1 2">
    <name type="scientific">Etheostoma spectabile</name>
    <name type="common">orangethroat darter</name>
    <dbReference type="NCBI Taxonomy" id="54343"/>
    <lineage>
        <taxon>Eukaryota</taxon>
        <taxon>Metazoa</taxon>
        <taxon>Chordata</taxon>
        <taxon>Craniata</taxon>
        <taxon>Vertebrata</taxon>
        <taxon>Euteleostomi</taxon>
        <taxon>Actinopterygii</taxon>
        <taxon>Neopterygii</taxon>
        <taxon>Teleostei</taxon>
        <taxon>Neoteleostei</taxon>
        <taxon>Acanthomorphata</taxon>
        <taxon>Eupercaria</taxon>
        <taxon>Perciformes</taxon>
        <taxon>Percoidei</taxon>
        <taxon>Percidae</taxon>
        <taxon>Etheostomatinae</taxon>
        <taxon>Etheostoma</taxon>
    </lineage>
</organism>
<feature type="non-terminal residue" evidence="1">
    <location>
        <position position="99"/>
    </location>
</feature>
<dbReference type="InterPro" id="IPR004344">
    <property type="entry name" value="TTL/TTLL_fam"/>
</dbReference>
<dbReference type="Proteomes" id="UP000327493">
    <property type="component" value="Chromosome 23"/>
</dbReference>
<accession>A0A5J5CHF3</accession>
<dbReference type="PANTHER" id="PTHR46088:SF1">
    <property type="entry name" value="TUBULIN--TYROSINE LIGASE-LIKE PROTEIN 12"/>
    <property type="match status" value="1"/>
</dbReference>